<proteinExistence type="inferred from homology"/>
<dbReference type="GO" id="GO:0051301">
    <property type="term" value="P:cell division"/>
    <property type="evidence" value="ECO:0007669"/>
    <property type="project" value="UniProtKB-KW"/>
</dbReference>
<evidence type="ECO:0000256" key="1">
    <source>
        <dbReference type="ARBA" id="ARBA00004141"/>
    </source>
</evidence>
<evidence type="ECO:0000256" key="2">
    <source>
        <dbReference type="ARBA" id="ARBA00005583"/>
    </source>
</evidence>
<keyword evidence="6 7" id="KW-0472">Membrane</keyword>
<evidence type="ECO:0000256" key="6">
    <source>
        <dbReference type="ARBA" id="ARBA00023136"/>
    </source>
</evidence>
<comment type="cofactor">
    <cofactor evidence="7 9">
        <name>Mg(2+)</name>
        <dbReference type="ChEBI" id="CHEBI:18420"/>
    </cofactor>
</comment>
<accession>A0A5C8ZD37</accession>
<feature type="transmembrane region" description="Helical" evidence="7">
    <location>
        <begin position="264"/>
        <end position="283"/>
    </location>
</feature>
<dbReference type="GO" id="GO:0008963">
    <property type="term" value="F:phospho-N-acetylmuramoyl-pentapeptide-transferase activity"/>
    <property type="evidence" value="ECO:0007669"/>
    <property type="project" value="UniProtKB-UniRule"/>
</dbReference>
<feature type="binding site" evidence="9">
    <location>
        <position position="268"/>
    </location>
    <ligand>
        <name>Mg(2+)</name>
        <dbReference type="ChEBI" id="CHEBI:18420"/>
    </ligand>
</feature>
<keyword evidence="3 7" id="KW-0808">Transferase</keyword>
<dbReference type="PROSITE" id="PS01348">
    <property type="entry name" value="MRAY_2"/>
    <property type="match status" value="1"/>
</dbReference>
<evidence type="ECO:0000313" key="11">
    <source>
        <dbReference type="Proteomes" id="UP000321234"/>
    </source>
</evidence>
<dbReference type="Proteomes" id="UP000321234">
    <property type="component" value="Unassembled WGS sequence"/>
</dbReference>
<feature type="binding site" evidence="9">
    <location>
        <position position="184"/>
    </location>
    <ligand>
        <name>Mg(2+)</name>
        <dbReference type="ChEBI" id="CHEBI:18420"/>
    </ligand>
</feature>
<keyword evidence="11" id="KW-1185">Reference proteome</keyword>
<feature type="transmembrane region" description="Helical" evidence="7">
    <location>
        <begin position="78"/>
        <end position="96"/>
    </location>
</feature>
<dbReference type="AlphaFoldDB" id="A0A5C8ZD37"/>
<dbReference type="GO" id="GO:0071555">
    <property type="term" value="P:cell wall organization"/>
    <property type="evidence" value="ECO:0007669"/>
    <property type="project" value="UniProtKB-KW"/>
</dbReference>
<keyword evidence="7" id="KW-0961">Cell wall biogenesis/degradation</keyword>
<dbReference type="GO" id="GO:0046872">
    <property type="term" value="F:metal ion binding"/>
    <property type="evidence" value="ECO:0007669"/>
    <property type="project" value="UniProtKB-KW"/>
</dbReference>
<comment type="pathway">
    <text evidence="7">Cell wall biogenesis; peptidoglycan biosynthesis.</text>
</comment>
<evidence type="ECO:0000256" key="3">
    <source>
        <dbReference type="ARBA" id="ARBA00022679"/>
    </source>
</evidence>
<evidence type="ECO:0000256" key="8">
    <source>
        <dbReference type="NCBIfam" id="TIGR00445"/>
    </source>
</evidence>
<dbReference type="InterPro" id="IPR003524">
    <property type="entry name" value="PNAcMuramoyl-5peptid_Trfase"/>
</dbReference>
<organism evidence="10 11">
    <name type="scientific">Quadrisphaera setariae</name>
    <dbReference type="NCBI Taxonomy" id="2593304"/>
    <lineage>
        <taxon>Bacteria</taxon>
        <taxon>Bacillati</taxon>
        <taxon>Actinomycetota</taxon>
        <taxon>Actinomycetes</taxon>
        <taxon>Kineosporiales</taxon>
        <taxon>Kineosporiaceae</taxon>
        <taxon>Quadrisphaera</taxon>
    </lineage>
</organism>
<comment type="function">
    <text evidence="7">Catalyzes the initial step of the lipid cycle reactions in the biosynthesis of the cell wall peptidoglycan: transfers peptidoglycan precursor phospho-MurNAc-pentapeptide from UDP-MurNAc-pentapeptide onto the lipid carrier undecaprenyl phosphate, yielding undecaprenyl-pyrophosphoryl-MurNAc-pentapeptide, known as lipid I.</text>
</comment>
<dbReference type="CDD" id="cd06852">
    <property type="entry name" value="GT_MraY"/>
    <property type="match status" value="1"/>
</dbReference>
<dbReference type="GO" id="GO:0051992">
    <property type="term" value="F:UDP-N-acetylmuramoyl-L-alanyl-D-glutamyl-meso-2,6-diaminopimelyl-D-alanyl-D-alanine:undecaprenyl-phosphate transferase activity"/>
    <property type="evidence" value="ECO:0007669"/>
    <property type="project" value="RHEA"/>
</dbReference>
<keyword evidence="7 9" id="KW-0460">Magnesium</keyword>
<dbReference type="HAMAP" id="MF_00038">
    <property type="entry name" value="MraY"/>
    <property type="match status" value="1"/>
</dbReference>
<feature type="transmembrane region" description="Helical" evidence="7">
    <location>
        <begin position="48"/>
        <end position="72"/>
    </location>
</feature>
<feature type="transmembrane region" description="Helical" evidence="7">
    <location>
        <begin position="189"/>
        <end position="210"/>
    </location>
</feature>
<dbReference type="Pfam" id="PF10555">
    <property type="entry name" value="MraY_sig1"/>
    <property type="match status" value="1"/>
</dbReference>
<dbReference type="PANTHER" id="PTHR22926:SF5">
    <property type="entry name" value="PHOSPHO-N-ACETYLMURAMOYL-PENTAPEPTIDE-TRANSFERASE HOMOLOG"/>
    <property type="match status" value="1"/>
</dbReference>
<evidence type="ECO:0000313" key="10">
    <source>
        <dbReference type="EMBL" id="TXR55727.1"/>
    </source>
</evidence>
<keyword evidence="7" id="KW-0133">Cell shape</keyword>
<reference evidence="10 11" key="1">
    <citation type="submission" date="2019-07" db="EMBL/GenBank/DDBJ databases">
        <title>Quadrisphaera sp. strain DD2A genome sequencing and assembly.</title>
        <authorList>
            <person name="Kim I."/>
        </authorList>
    </citation>
    <scope>NUCLEOTIDE SEQUENCE [LARGE SCALE GENOMIC DNA]</scope>
    <source>
        <strain evidence="10 11">DD2A</strain>
    </source>
</reference>
<protein>
    <recommendedName>
        <fullName evidence="7 8">Phospho-N-acetylmuramoyl-pentapeptide-transferase</fullName>
        <ecNumber evidence="7 8">2.7.8.13</ecNumber>
    </recommendedName>
    <alternativeName>
        <fullName evidence="7">UDP-MurNAc-pentapeptide phosphotransferase</fullName>
    </alternativeName>
</protein>
<sequence length="368" mass="38559">MIGVLVAGFSSLVVALFGTPLFIRFLVHRGYGQFIRDDGPTTHHTKRGTPTMGGAVIIGATVIGYGVAHLVFMTPPSVSGLLVLGLMVGLGVVGFLDDFIKISKQRSLGLRSVPKLIGQTVVGLVFAVLALQFPDEHGFRPASTHISFTRDTAVDFAVLGTIAGAVLFVAWALLMVAATSNGVNLTDGLDGLASGATAAVAGAFTLIGIWQSNQSCFSTRLATTEGPVAACYATRDPLDLAVVAIALMAACIGFLWWNASPAKIFMGDTGSLALGGALAGLAITTRTELLLVVLGGLFVIIALSVVIQVGSFKLTRKRVFRMAPLQHHFELVGWAEVTIVTRFWIIAGLFVGLGLGLFYGEWVVGSAL</sequence>
<evidence type="ECO:0000256" key="5">
    <source>
        <dbReference type="ARBA" id="ARBA00022989"/>
    </source>
</evidence>
<feature type="transmembrane region" description="Helical" evidence="7">
    <location>
        <begin position="289"/>
        <end position="310"/>
    </location>
</feature>
<dbReference type="EC" id="2.7.8.13" evidence="7 8"/>
<keyword evidence="7" id="KW-0573">Peptidoglycan synthesis</keyword>
<dbReference type="UniPathway" id="UPA00219"/>
<dbReference type="PROSITE" id="PS01347">
    <property type="entry name" value="MRAY_1"/>
    <property type="match status" value="1"/>
</dbReference>
<comment type="catalytic activity">
    <reaction evidence="7">
        <text>UDP-N-acetyl-alpha-D-muramoyl-L-alanyl-gamma-D-glutamyl-meso-2,6-diaminopimeloyl-D-alanyl-D-alanine + di-trans,octa-cis-undecaprenyl phosphate = di-trans,octa-cis-undecaprenyl diphospho-N-acetyl-alpha-D-muramoyl-L-alanyl-D-glutamyl-meso-2,6-diaminopimeloyl-D-alanyl-D-alanine + UMP</text>
        <dbReference type="Rhea" id="RHEA:28386"/>
        <dbReference type="ChEBI" id="CHEBI:57865"/>
        <dbReference type="ChEBI" id="CHEBI:60392"/>
        <dbReference type="ChEBI" id="CHEBI:61386"/>
        <dbReference type="ChEBI" id="CHEBI:61387"/>
        <dbReference type="EC" id="2.7.8.13"/>
    </reaction>
</comment>
<dbReference type="InterPro" id="IPR000715">
    <property type="entry name" value="Glycosyl_transferase_4"/>
</dbReference>
<feature type="transmembrane region" description="Helical" evidence="7">
    <location>
        <begin position="153"/>
        <end position="177"/>
    </location>
</feature>
<dbReference type="NCBIfam" id="TIGR00445">
    <property type="entry name" value="mraY"/>
    <property type="match status" value="1"/>
</dbReference>
<evidence type="ECO:0000256" key="9">
    <source>
        <dbReference type="PIRSR" id="PIRSR600715-1"/>
    </source>
</evidence>
<evidence type="ECO:0000256" key="7">
    <source>
        <dbReference type="HAMAP-Rule" id="MF_00038"/>
    </source>
</evidence>
<keyword evidence="4 7" id="KW-0812">Transmembrane</keyword>
<feature type="transmembrane region" description="Helical" evidence="7">
    <location>
        <begin position="240"/>
        <end position="257"/>
    </location>
</feature>
<keyword evidence="7 9" id="KW-0479">Metal-binding</keyword>
<keyword evidence="5 7" id="KW-1133">Transmembrane helix</keyword>
<dbReference type="EMBL" id="VKAC01000007">
    <property type="protein sequence ID" value="TXR55727.1"/>
    <property type="molecule type" value="Genomic_DNA"/>
</dbReference>
<keyword evidence="7" id="KW-0131">Cell cycle</keyword>
<name>A0A5C8ZD37_9ACTN</name>
<evidence type="ECO:0000256" key="4">
    <source>
        <dbReference type="ARBA" id="ARBA00022692"/>
    </source>
</evidence>
<dbReference type="OrthoDB" id="9805475at2"/>
<dbReference type="PANTHER" id="PTHR22926">
    <property type="entry name" value="PHOSPHO-N-ACETYLMURAMOYL-PENTAPEPTIDE-TRANSFERASE"/>
    <property type="match status" value="1"/>
</dbReference>
<dbReference type="RefSeq" id="WP_147926783.1">
    <property type="nucleotide sequence ID" value="NZ_VKAC01000007.1"/>
</dbReference>
<keyword evidence="7" id="KW-1003">Cell membrane</keyword>
<comment type="subcellular location">
    <subcellularLocation>
        <location evidence="7">Cell membrane</location>
        <topology evidence="7">Multi-pass membrane protein</topology>
    </subcellularLocation>
    <subcellularLocation>
        <location evidence="1">Membrane</location>
        <topology evidence="1">Multi-pass membrane protein</topology>
    </subcellularLocation>
</comment>
<feature type="transmembrane region" description="Helical" evidence="7">
    <location>
        <begin position="6"/>
        <end position="27"/>
    </location>
</feature>
<comment type="similarity">
    <text evidence="2 7">Belongs to the glycosyltransferase 4 family. MraY subfamily.</text>
</comment>
<keyword evidence="7" id="KW-0132">Cell division</keyword>
<dbReference type="Pfam" id="PF00953">
    <property type="entry name" value="Glycos_transf_4"/>
    <property type="match status" value="1"/>
</dbReference>
<dbReference type="GO" id="GO:0009252">
    <property type="term" value="P:peptidoglycan biosynthetic process"/>
    <property type="evidence" value="ECO:0007669"/>
    <property type="project" value="UniProtKB-UniRule"/>
</dbReference>
<dbReference type="InterPro" id="IPR018480">
    <property type="entry name" value="PNAcMuramoyl-5peptid_Trfase_CS"/>
</dbReference>
<feature type="transmembrane region" description="Helical" evidence="7">
    <location>
        <begin position="331"/>
        <end position="359"/>
    </location>
</feature>
<gene>
    <name evidence="7" type="primary">mraY</name>
    <name evidence="10" type="ORF">FMM08_12915</name>
</gene>
<comment type="caution">
    <text evidence="10">The sequence shown here is derived from an EMBL/GenBank/DDBJ whole genome shotgun (WGS) entry which is preliminary data.</text>
</comment>
<dbReference type="GO" id="GO:0005886">
    <property type="term" value="C:plasma membrane"/>
    <property type="evidence" value="ECO:0007669"/>
    <property type="project" value="UniProtKB-SubCell"/>
</dbReference>
<dbReference type="GO" id="GO:0008360">
    <property type="term" value="P:regulation of cell shape"/>
    <property type="evidence" value="ECO:0007669"/>
    <property type="project" value="UniProtKB-KW"/>
</dbReference>